<proteinExistence type="predicted"/>
<comment type="caution">
    <text evidence="1">The sequence shown here is derived from an EMBL/GenBank/DDBJ whole genome shotgun (WGS) entry which is preliminary data.</text>
</comment>
<keyword evidence="2" id="KW-1185">Reference proteome</keyword>
<dbReference type="Proteomes" id="UP000789901">
    <property type="component" value="Unassembled WGS sequence"/>
</dbReference>
<evidence type="ECO:0000313" key="1">
    <source>
        <dbReference type="EMBL" id="CAG8649972.1"/>
    </source>
</evidence>
<organism evidence="1 2">
    <name type="scientific">Gigaspora margarita</name>
    <dbReference type="NCBI Taxonomy" id="4874"/>
    <lineage>
        <taxon>Eukaryota</taxon>
        <taxon>Fungi</taxon>
        <taxon>Fungi incertae sedis</taxon>
        <taxon>Mucoromycota</taxon>
        <taxon>Glomeromycotina</taxon>
        <taxon>Glomeromycetes</taxon>
        <taxon>Diversisporales</taxon>
        <taxon>Gigasporaceae</taxon>
        <taxon>Gigaspora</taxon>
    </lineage>
</organism>
<evidence type="ECO:0000313" key="2">
    <source>
        <dbReference type="Proteomes" id="UP000789901"/>
    </source>
</evidence>
<sequence>MEKKKTNMSNERLKLNDKSLRQFNGFYYFIAWQVIKAKHNKFGRH</sequence>
<gene>
    <name evidence="1" type="ORF">GMARGA_LOCUS9302</name>
</gene>
<name>A0ABN7USG0_GIGMA</name>
<accession>A0ABN7USG0</accession>
<reference evidence="1 2" key="1">
    <citation type="submission" date="2021-06" db="EMBL/GenBank/DDBJ databases">
        <authorList>
            <person name="Kallberg Y."/>
            <person name="Tangrot J."/>
            <person name="Rosling A."/>
        </authorList>
    </citation>
    <scope>NUCLEOTIDE SEQUENCE [LARGE SCALE GENOMIC DNA]</scope>
    <source>
        <strain evidence="1 2">120-4 pot B 10/14</strain>
    </source>
</reference>
<protein>
    <submittedName>
        <fullName evidence="1">7557_t:CDS:1</fullName>
    </submittedName>
</protein>
<dbReference type="EMBL" id="CAJVQB010004954">
    <property type="protein sequence ID" value="CAG8649972.1"/>
    <property type="molecule type" value="Genomic_DNA"/>
</dbReference>